<dbReference type="EMBL" id="FNCY01000014">
    <property type="protein sequence ID" value="SDI18792.1"/>
    <property type="molecule type" value="Genomic_DNA"/>
</dbReference>
<organism evidence="1 2">
    <name type="scientific">Propionivibrio dicarboxylicus</name>
    <dbReference type="NCBI Taxonomy" id="83767"/>
    <lineage>
        <taxon>Bacteria</taxon>
        <taxon>Pseudomonadati</taxon>
        <taxon>Pseudomonadota</taxon>
        <taxon>Betaproteobacteria</taxon>
        <taxon>Rhodocyclales</taxon>
        <taxon>Rhodocyclaceae</taxon>
        <taxon>Propionivibrio</taxon>
    </lineage>
</organism>
<evidence type="ECO:0000313" key="1">
    <source>
        <dbReference type="EMBL" id="SDI18792.1"/>
    </source>
</evidence>
<protein>
    <submittedName>
        <fullName evidence="1">Uncharacterized protein</fullName>
    </submittedName>
</protein>
<dbReference type="AlphaFoldDB" id="A0A1G8IIY9"/>
<evidence type="ECO:0000313" key="2">
    <source>
        <dbReference type="Proteomes" id="UP000198607"/>
    </source>
</evidence>
<reference evidence="1 2" key="1">
    <citation type="submission" date="2016-10" db="EMBL/GenBank/DDBJ databases">
        <authorList>
            <person name="de Groot N.N."/>
        </authorList>
    </citation>
    <scope>NUCLEOTIDE SEQUENCE [LARGE SCALE GENOMIC DNA]</scope>
    <source>
        <strain evidence="1 2">DSM 5885</strain>
    </source>
</reference>
<gene>
    <name evidence="1" type="ORF">SAMN05660652_03005</name>
</gene>
<sequence length="103" mass="11435">MAKKQIEDICERLTNAFASSVPRDVGPKGGKKPSEKLVAAKVESGLQRFYEEARLERERHRLGVIGRARVAFGLQERLLAQGYPPVLVKKVLFALLVSSFVGK</sequence>
<dbReference type="Proteomes" id="UP000198607">
    <property type="component" value="Unassembled WGS sequence"/>
</dbReference>
<dbReference type="OrthoDB" id="8778479at2"/>
<keyword evidence="2" id="KW-1185">Reference proteome</keyword>
<dbReference type="RefSeq" id="WP_091938732.1">
    <property type="nucleotide sequence ID" value="NZ_FNCY01000014.1"/>
</dbReference>
<dbReference type="STRING" id="83767.SAMN05660652_03005"/>
<proteinExistence type="predicted"/>
<name>A0A1G8IIY9_9RHOO</name>
<accession>A0A1G8IIY9</accession>